<comment type="caution">
    <text evidence="2">The sequence shown here is derived from an EMBL/GenBank/DDBJ whole genome shotgun (WGS) entry which is preliminary data.</text>
</comment>
<gene>
    <name evidence="2" type="ORF">WICPIJ_000228</name>
</gene>
<feature type="region of interest" description="Disordered" evidence="1">
    <location>
        <begin position="1"/>
        <end position="28"/>
    </location>
</feature>
<feature type="compositionally biased region" description="Basic and acidic residues" evidence="1">
    <location>
        <begin position="1"/>
        <end position="16"/>
    </location>
</feature>
<organism evidence="2 3">
    <name type="scientific">Wickerhamomyces pijperi</name>
    <name type="common">Yeast</name>
    <name type="synonym">Pichia pijperi</name>
    <dbReference type="NCBI Taxonomy" id="599730"/>
    <lineage>
        <taxon>Eukaryota</taxon>
        <taxon>Fungi</taxon>
        <taxon>Dikarya</taxon>
        <taxon>Ascomycota</taxon>
        <taxon>Saccharomycotina</taxon>
        <taxon>Saccharomycetes</taxon>
        <taxon>Phaffomycetales</taxon>
        <taxon>Wickerhamomycetaceae</taxon>
        <taxon>Wickerhamomyces</taxon>
    </lineage>
</organism>
<reference evidence="2" key="1">
    <citation type="journal article" date="2021" name="Open Biol.">
        <title>Shared evolutionary footprints suggest mitochondrial oxidative damage underlies multiple complex I losses in fungi.</title>
        <authorList>
            <person name="Schikora-Tamarit M.A."/>
            <person name="Marcet-Houben M."/>
            <person name="Nosek J."/>
            <person name="Gabaldon T."/>
        </authorList>
    </citation>
    <scope>NUCLEOTIDE SEQUENCE</scope>
    <source>
        <strain evidence="2">CBS2887</strain>
    </source>
</reference>
<dbReference type="AlphaFoldDB" id="A0A9P8QHC7"/>
<keyword evidence="3" id="KW-1185">Reference proteome</keyword>
<accession>A0A9P8QHC7</accession>
<proteinExistence type="predicted"/>
<reference evidence="2" key="2">
    <citation type="submission" date="2021-01" db="EMBL/GenBank/DDBJ databases">
        <authorList>
            <person name="Schikora-Tamarit M.A."/>
        </authorList>
    </citation>
    <scope>NUCLEOTIDE SEQUENCE</scope>
    <source>
        <strain evidence="2">CBS2887</strain>
    </source>
</reference>
<sequence length="111" mass="11986">MNRMHNNKDKKKERFNQKRKQHRKEFITQPKKIFSKKPASGHLIKGLLVTLESSSGRSSVGTGWLEGLSATTKPTTATTVTTKATTATTVTAKATTVATVSVGVVSWGGEV</sequence>
<dbReference type="EMBL" id="JAEUBG010000154">
    <property type="protein sequence ID" value="KAH3688784.1"/>
    <property type="molecule type" value="Genomic_DNA"/>
</dbReference>
<evidence type="ECO:0000256" key="1">
    <source>
        <dbReference type="SAM" id="MobiDB-lite"/>
    </source>
</evidence>
<dbReference type="Proteomes" id="UP000774326">
    <property type="component" value="Unassembled WGS sequence"/>
</dbReference>
<name>A0A9P8QHC7_WICPI</name>
<evidence type="ECO:0000313" key="3">
    <source>
        <dbReference type="Proteomes" id="UP000774326"/>
    </source>
</evidence>
<protein>
    <submittedName>
        <fullName evidence="2">Uncharacterized protein</fullName>
    </submittedName>
</protein>
<evidence type="ECO:0000313" key="2">
    <source>
        <dbReference type="EMBL" id="KAH3688784.1"/>
    </source>
</evidence>